<evidence type="ECO:0000313" key="2">
    <source>
        <dbReference type="Proteomes" id="UP000039370"/>
    </source>
</evidence>
<gene>
    <name evidence="1" type="ORF">CCAN11_1380004</name>
</gene>
<proteinExistence type="predicted"/>
<sequence>MVLNRQKKKQKDENKKLRKPLKMFLKNEKDENNQLLKINKNTVNPYFFYFCFLFLPCG</sequence>
<evidence type="ECO:0000313" key="1">
    <source>
        <dbReference type="EMBL" id="CEN47299.1"/>
    </source>
</evidence>
<dbReference type="Proteomes" id="UP000039370">
    <property type="component" value="Unassembled WGS sequence"/>
</dbReference>
<name>A0A0B7I9E1_9FLAO</name>
<accession>A0A0B7I9E1</accession>
<protein>
    <submittedName>
        <fullName evidence="1">Uncharacterized protein</fullName>
    </submittedName>
</protein>
<dbReference type="EMBL" id="CDOK01000044">
    <property type="protein sequence ID" value="CEN47299.1"/>
    <property type="molecule type" value="Genomic_DNA"/>
</dbReference>
<dbReference type="AlphaFoldDB" id="A0A0B7I9E1"/>
<organism evidence="1 2">
    <name type="scientific">Capnocytophaga canimorsus</name>
    <dbReference type="NCBI Taxonomy" id="28188"/>
    <lineage>
        <taxon>Bacteria</taxon>
        <taxon>Pseudomonadati</taxon>
        <taxon>Bacteroidota</taxon>
        <taxon>Flavobacteriia</taxon>
        <taxon>Flavobacteriales</taxon>
        <taxon>Flavobacteriaceae</taxon>
        <taxon>Capnocytophaga</taxon>
    </lineage>
</organism>
<reference evidence="2" key="1">
    <citation type="submission" date="2015-01" db="EMBL/GenBank/DDBJ databases">
        <authorList>
            <person name="MANFREDI Pablo"/>
        </authorList>
    </citation>
    <scope>NUCLEOTIDE SEQUENCE [LARGE SCALE GENOMIC DNA]</scope>
    <source>
        <strain evidence="2">Cc11</strain>
    </source>
</reference>